<keyword evidence="4" id="KW-1185">Reference proteome</keyword>
<dbReference type="OrthoDB" id="194865at2759"/>
<organism evidence="3 4">
    <name type="scientific">Planoprotostelium fungivorum</name>
    <dbReference type="NCBI Taxonomy" id="1890364"/>
    <lineage>
        <taxon>Eukaryota</taxon>
        <taxon>Amoebozoa</taxon>
        <taxon>Evosea</taxon>
        <taxon>Variosea</taxon>
        <taxon>Cavosteliida</taxon>
        <taxon>Cavosteliaceae</taxon>
        <taxon>Planoprotostelium</taxon>
    </lineage>
</organism>
<sequence length="120" mass="13684">MPVPRLVATIVIDVVEALAALPGMHRILEARPQHFPILEDAINWSIYSGMLKKSESAMVSIPSQLVPSNGLTWRTRLEKTEPFWKGWFIDLSKTFLSVKGHRDPQRTAQALLHLQTKNKW</sequence>
<evidence type="ECO:0000313" key="3">
    <source>
        <dbReference type="EMBL" id="PRP73454.1"/>
    </source>
</evidence>
<evidence type="ECO:0000313" key="4">
    <source>
        <dbReference type="Proteomes" id="UP000241769"/>
    </source>
</evidence>
<dbReference type="PANTHER" id="PTHR14189:SF0">
    <property type="entry name" value="PROTEIN PHOSPHATASE METHYLESTERASE 1"/>
    <property type="match status" value="1"/>
</dbReference>
<proteinExistence type="predicted"/>
<protein>
    <submittedName>
        <fullName evidence="3">Uncharacterized protein</fullName>
    </submittedName>
</protein>
<keyword evidence="1" id="KW-0719">Serine esterase</keyword>
<evidence type="ECO:0000256" key="2">
    <source>
        <dbReference type="ARBA" id="ARBA00022801"/>
    </source>
</evidence>
<dbReference type="AlphaFoldDB" id="A0A2P6MP05"/>
<dbReference type="InterPro" id="IPR016812">
    <property type="entry name" value="PPase_methylesterase_euk"/>
</dbReference>
<reference evidence="3 4" key="1">
    <citation type="journal article" date="2018" name="Genome Biol. Evol.">
        <title>Multiple Roots of Fruiting Body Formation in Amoebozoa.</title>
        <authorList>
            <person name="Hillmann F."/>
            <person name="Forbes G."/>
            <person name="Novohradska S."/>
            <person name="Ferling I."/>
            <person name="Riege K."/>
            <person name="Groth M."/>
            <person name="Westermann M."/>
            <person name="Marz M."/>
            <person name="Spaller T."/>
            <person name="Winckler T."/>
            <person name="Schaap P."/>
            <person name="Glockner G."/>
        </authorList>
    </citation>
    <scope>NUCLEOTIDE SEQUENCE [LARGE SCALE GENOMIC DNA]</scope>
    <source>
        <strain evidence="3 4">Jena</strain>
    </source>
</reference>
<dbReference type="Gene3D" id="3.40.50.1820">
    <property type="entry name" value="alpha/beta hydrolase"/>
    <property type="match status" value="1"/>
</dbReference>
<accession>A0A2P6MP05</accession>
<comment type="caution">
    <text evidence="3">The sequence shown here is derived from an EMBL/GenBank/DDBJ whole genome shotgun (WGS) entry which is preliminary data.</text>
</comment>
<dbReference type="InParanoid" id="A0A2P6MP05"/>
<dbReference type="Proteomes" id="UP000241769">
    <property type="component" value="Unassembled WGS sequence"/>
</dbReference>
<dbReference type="GO" id="GO:0051723">
    <property type="term" value="F:protein methylesterase activity"/>
    <property type="evidence" value="ECO:0007669"/>
    <property type="project" value="InterPro"/>
</dbReference>
<dbReference type="PANTHER" id="PTHR14189">
    <property type="entry name" value="PROTEIN PHOSPHATASE METHYLESTERASE-1 RELATED"/>
    <property type="match status" value="1"/>
</dbReference>
<evidence type="ECO:0000256" key="1">
    <source>
        <dbReference type="ARBA" id="ARBA00022487"/>
    </source>
</evidence>
<dbReference type="EMBL" id="MDYQ01000600">
    <property type="protein sequence ID" value="PRP73454.1"/>
    <property type="molecule type" value="Genomic_DNA"/>
</dbReference>
<gene>
    <name evidence="3" type="ORF">PROFUN_16693</name>
</gene>
<keyword evidence="2" id="KW-0378">Hydrolase</keyword>
<dbReference type="InterPro" id="IPR029058">
    <property type="entry name" value="AB_hydrolase_fold"/>
</dbReference>
<name>A0A2P6MP05_9EUKA</name>